<evidence type="ECO:0000259" key="10">
    <source>
        <dbReference type="PROSITE" id="PS50263"/>
    </source>
</evidence>
<feature type="binding site" evidence="7">
    <location>
        <position position="175"/>
    </location>
    <ligand>
        <name>L-glutamine</name>
        <dbReference type="ChEBI" id="CHEBI:58359"/>
    </ligand>
</feature>
<keyword evidence="12" id="KW-1185">Reference proteome</keyword>
<dbReference type="HAMAP" id="MF_02090">
    <property type="entry name" value="NadE_glutamine_dep"/>
    <property type="match status" value="1"/>
</dbReference>
<feature type="domain" description="CN hydrolase" evidence="10">
    <location>
        <begin position="5"/>
        <end position="245"/>
    </location>
</feature>
<dbReference type="Pfam" id="PF02540">
    <property type="entry name" value="NAD_synthase"/>
    <property type="match status" value="1"/>
</dbReference>
<dbReference type="Pfam" id="PF00795">
    <property type="entry name" value="CN_hydrolase"/>
    <property type="match status" value="1"/>
</dbReference>
<feature type="active site" description="Nucleophile; for glutaminase activity" evidence="7">
    <location>
        <position position="149"/>
    </location>
</feature>
<evidence type="ECO:0000256" key="8">
    <source>
        <dbReference type="PIRNR" id="PIRNR006630"/>
    </source>
</evidence>
<dbReference type="PANTHER" id="PTHR23090">
    <property type="entry name" value="NH 3 /GLUTAMINE-DEPENDENT NAD + SYNTHETASE"/>
    <property type="match status" value="1"/>
</dbReference>
<evidence type="ECO:0000256" key="2">
    <source>
        <dbReference type="ARBA" id="ARBA00007145"/>
    </source>
</evidence>
<proteinExistence type="inferred from homology"/>
<dbReference type="GO" id="GO:0004359">
    <property type="term" value="F:glutaminase activity"/>
    <property type="evidence" value="ECO:0007669"/>
    <property type="project" value="InterPro"/>
</dbReference>
<keyword evidence="5 7" id="KW-0067">ATP-binding</keyword>
<dbReference type="SUPFAM" id="SSF52402">
    <property type="entry name" value="Adenine nucleotide alpha hydrolases-like"/>
    <property type="match status" value="1"/>
</dbReference>
<dbReference type="GO" id="GO:0005524">
    <property type="term" value="F:ATP binding"/>
    <property type="evidence" value="ECO:0007669"/>
    <property type="project" value="UniProtKB-UniRule"/>
</dbReference>
<feature type="active site" description="For glutaminase activity" evidence="7">
    <location>
        <position position="113"/>
    </location>
</feature>
<evidence type="ECO:0000256" key="4">
    <source>
        <dbReference type="ARBA" id="ARBA00022741"/>
    </source>
</evidence>
<comment type="pathway">
    <text evidence="1 7 8">Cofactor biosynthesis; NAD(+) biosynthesis; NAD(+) from deamido-NAD(+) (L-Gln route): step 1/1.</text>
</comment>
<feature type="binding site" evidence="7">
    <location>
        <position position="402"/>
    </location>
    <ligand>
        <name>deamido-NAD(+)</name>
        <dbReference type="ChEBI" id="CHEBI:58437"/>
        <note>ligand shared between two neighboring subunits</note>
    </ligand>
</feature>
<dbReference type="GO" id="GO:0008795">
    <property type="term" value="F:NAD+ synthase activity"/>
    <property type="evidence" value="ECO:0007669"/>
    <property type="project" value="UniProtKB-UniRule"/>
</dbReference>
<dbReference type="FunFam" id="3.40.50.620:FF:000106">
    <property type="entry name" value="Glutamine-dependent NAD(+) synthetase"/>
    <property type="match status" value="1"/>
</dbReference>
<evidence type="ECO:0000256" key="6">
    <source>
        <dbReference type="ARBA" id="ARBA00023027"/>
    </source>
</evidence>
<dbReference type="GO" id="GO:0005737">
    <property type="term" value="C:cytoplasm"/>
    <property type="evidence" value="ECO:0007669"/>
    <property type="project" value="InterPro"/>
</dbReference>
<evidence type="ECO:0000313" key="12">
    <source>
        <dbReference type="Proteomes" id="UP000199256"/>
    </source>
</evidence>
<dbReference type="AlphaFoldDB" id="A0A1H7HCR5"/>
<protein>
    <recommendedName>
        <fullName evidence="7 8">Glutamine-dependent NAD(+) synthetase</fullName>
        <ecNumber evidence="7 8">6.3.5.1</ecNumber>
    </recommendedName>
    <alternativeName>
        <fullName evidence="7 8">NAD(+) synthase [glutamine-hydrolyzing]</fullName>
    </alternativeName>
</protein>
<dbReference type="SUPFAM" id="SSF56317">
    <property type="entry name" value="Carbon-nitrogen hydrolase"/>
    <property type="match status" value="1"/>
</dbReference>
<feature type="binding site" evidence="7">
    <location>
        <begin position="290"/>
        <end position="297"/>
    </location>
    <ligand>
        <name>ATP</name>
        <dbReference type="ChEBI" id="CHEBI:30616"/>
    </ligand>
</feature>
<dbReference type="Gene3D" id="3.40.50.620">
    <property type="entry name" value="HUPs"/>
    <property type="match status" value="1"/>
</dbReference>
<comment type="similarity">
    <text evidence="9">Belongs to the NAD synthetase family.</text>
</comment>
<organism evidence="11 12">
    <name type="scientific">Ectothiorhodospira marina</name>
    <dbReference type="NCBI Taxonomy" id="1396821"/>
    <lineage>
        <taxon>Bacteria</taxon>
        <taxon>Pseudomonadati</taxon>
        <taxon>Pseudomonadota</taxon>
        <taxon>Gammaproteobacteria</taxon>
        <taxon>Chromatiales</taxon>
        <taxon>Ectothiorhodospiraceae</taxon>
        <taxon>Ectothiorhodospira</taxon>
    </lineage>
</organism>
<evidence type="ECO:0000256" key="9">
    <source>
        <dbReference type="RuleBase" id="RU003811"/>
    </source>
</evidence>
<feature type="binding site" evidence="7">
    <location>
        <position position="512"/>
    </location>
    <ligand>
        <name>deamido-NAD(+)</name>
        <dbReference type="ChEBI" id="CHEBI:58437"/>
        <note>ligand shared between two neighboring subunits</note>
    </ligand>
</feature>
<evidence type="ECO:0000313" key="11">
    <source>
        <dbReference type="EMBL" id="SEK48226.1"/>
    </source>
</evidence>
<dbReference type="InterPro" id="IPR014729">
    <property type="entry name" value="Rossmann-like_a/b/a_fold"/>
</dbReference>
<dbReference type="PANTHER" id="PTHR23090:SF9">
    <property type="entry name" value="GLUTAMINE-DEPENDENT NAD(+) SYNTHETASE"/>
    <property type="match status" value="1"/>
</dbReference>
<evidence type="ECO:0000256" key="3">
    <source>
        <dbReference type="ARBA" id="ARBA00022598"/>
    </source>
</evidence>
<dbReference type="InterPro" id="IPR003010">
    <property type="entry name" value="C-N_Hydrolase"/>
</dbReference>
<gene>
    <name evidence="7" type="primary">nadE</name>
    <name evidence="11" type="ORF">SAMN05444515_102134</name>
</gene>
<dbReference type="RefSeq" id="WP_090250875.1">
    <property type="nucleotide sequence ID" value="NZ_FOAA01000002.1"/>
</dbReference>
<comment type="similarity">
    <text evidence="2 7 8">In the C-terminal section; belongs to the NAD synthetase family.</text>
</comment>
<dbReference type="GO" id="GO:0003952">
    <property type="term" value="F:NAD+ synthase (glutamine-hydrolyzing) activity"/>
    <property type="evidence" value="ECO:0007669"/>
    <property type="project" value="UniProtKB-UniRule"/>
</dbReference>
<comment type="catalytic activity">
    <reaction evidence="7 8">
        <text>deamido-NAD(+) + L-glutamine + ATP + H2O = L-glutamate + AMP + diphosphate + NAD(+) + H(+)</text>
        <dbReference type="Rhea" id="RHEA:24384"/>
        <dbReference type="ChEBI" id="CHEBI:15377"/>
        <dbReference type="ChEBI" id="CHEBI:15378"/>
        <dbReference type="ChEBI" id="CHEBI:29985"/>
        <dbReference type="ChEBI" id="CHEBI:30616"/>
        <dbReference type="ChEBI" id="CHEBI:33019"/>
        <dbReference type="ChEBI" id="CHEBI:57540"/>
        <dbReference type="ChEBI" id="CHEBI:58359"/>
        <dbReference type="ChEBI" id="CHEBI:58437"/>
        <dbReference type="ChEBI" id="CHEBI:456215"/>
        <dbReference type="EC" id="6.3.5.1"/>
    </reaction>
</comment>
<keyword evidence="4 7" id="KW-0547">Nucleotide-binding</keyword>
<feature type="binding site" evidence="7">
    <location>
        <position position="181"/>
    </location>
    <ligand>
        <name>L-glutamine</name>
        <dbReference type="ChEBI" id="CHEBI:58359"/>
    </ligand>
</feature>
<comment type="caution">
    <text evidence="7">Lacks conserved residue(s) required for the propagation of feature annotation.</text>
</comment>
<dbReference type="InterPro" id="IPR014445">
    <property type="entry name" value="Gln-dep_NAD_synthase"/>
</dbReference>
<dbReference type="CDD" id="cd07570">
    <property type="entry name" value="GAT_Gln-NAD-synth"/>
    <property type="match status" value="1"/>
</dbReference>
<dbReference type="UniPathway" id="UPA00253">
    <property type="reaction ID" value="UER00334"/>
</dbReference>
<dbReference type="NCBIfam" id="TIGR00552">
    <property type="entry name" value="nadE"/>
    <property type="match status" value="1"/>
</dbReference>
<evidence type="ECO:0000256" key="1">
    <source>
        <dbReference type="ARBA" id="ARBA00005188"/>
    </source>
</evidence>
<dbReference type="InterPro" id="IPR022310">
    <property type="entry name" value="NAD/GMP_synthase"/>
</dbReference>
<dbReference type="OrthoDB" id="9760188at2"/>
<reference evidence="12" key="1">
    <citation type="submission" date="2016-10" db="EMBL/GenBank/DDBJ databases">
        <authorList>
            <person name="Varghese N."/>
            <person name="Submissions S."/>
        </authorList>
    </citation>
    <scope>NUCLEOTIDE SEQUENCE [LARGE SCALE GENOMIC DNA]</scope>
    <source>
        <strain evidence="12">DSM 241</strain>
    </source>
</reference>
<dbReference type="GO" id="GO:0009435">
    <property type="term" value="P:NAD+ biosynthetic process"/>
    <property type="evidence" value="ECO:0007669"/>
    <property type="project" value="UniProtKB-UniRule"/>
</dbReference>
<feature type="binding site" evidence="7">
    <location>
        <position position="119"/>
    </location>
    <ligand>
        <name>L-glutamine</name>
        <dbReference type="ChEBI" id="CHEBI:58359"/>
    </ligand>
</feature>
<feature type="binding site" evidence="7">
    <location>
        <position position="373"/>
    </location>
    <ligand>
        <name>deamido-NAD(+)</name>
        <dbReference type="ChEBI" id="CHEBI:58437"/>
        <note>ligand shared between two neighboring subunits</note>
    </ligand>
</feature>
<dbReference type="STRING" id="1396821.SAMN05444515_102134"/>
<evidence type="ECO:0000256" key="5">
    <source>
        <dbReference type="ARBA" id="ARBA00022840"/>
    </source>
</evidence>
<evidence type="ECO:0000256" key="7">
    <source>
        <dbReference type="HAMAP-Rule" id="MF_02090"/>
    </source>
</evidence>
<dbReference type="Gene3D" id="3.60.110.10">
    <property type="entry name" value="Carbon-nitrogen hydrolase"/>
    <property type="match status" value="1"/>
</dbReference>
<dbReference type="InterPro" id="IPR003694">
    <property type="entry name" value="NAD_synthase"/>
</dbReference>
<dbReference type="NCBIfam" id="NF010588">
    <property type="entry name" value="PRK13981.1"/>
    <property type="match status" value="1"/>
</dbReference>
<dbReference type="PIRSF" id="PIRSF006630">
    <property type="entry name" value="NADS_GAT"/>
    <property type="match status" value="1"/>
</dbReference>
<keyword evidence="6 7" id="KW-0520">NAD</keyword>
<dbReference type="EMBL" id="FOAA01000002">
    <property type="protein sequence ID" value="SEK48226.1"/>
    <property type="molecule type" value="Genomic_DNA"/>
</dbReference>
<dbReference type="PROSITE" id="PS50263">
    <property type="entry name" value="CN_HYDROLASE"/>
    <property type="match status" value="1"/>
</dbReference>
<keyword evidence="3 7" id="KW-0436">Ligase</keyword>
<dbReference type="InterPro" id="IPR036526">
    <property type="entry name" value="C-N_Hydrolase_sf"/>
</dbReference>
<feature type="binding site" evidence="7">
    <location>
        <position position="397"/>
    </location>
    <ligand>
        <name>ATP</name>
        <dbReference type="ChEBI" id="CHEBI:30616"/>
    </ligand>
</feature>
<sequence>MTQTVKIALAQMNLMVGDVEGNAERIIQAACQARDRHEAQLVLFPELALTGYPPEDLLMRGSLLDRVVQALDEVAAQVRGIDVLLGAPLRDRGGLCNAAVWLRDGQVLARYDKQVLPNYSVFDEKRYFRPGDEACVVEVGGLPMGVTVCEDIWQPEPAQRARQAGARLILNINASPFHRDKHQERLEVLRTRVAETGLPIAYLNLVGGQDELVFDGHSMAVDAEGSLRLCAPPWQEGVYLLEVQHDAGNIRFSSGIVAPPQPPEASLYDALVLGVRDYVNKNGFKGAVLGLSGGIDSALTLCIAVDALGPDAVEAIMMPYHYTAGMSREDAAAQAKLLGVRFREIPIAPMVEAFMGGLSEAFAGLAADTTEENIQARCRGTILMAFSNKTGRMLLTTGNKSEMAVGYATLYGDMAGGFAPLKDLAKLWVYRLARYRNQRGPAIPERVIERPPSAELAPDQCDEDSLPPYEILDAILERFVERDESFSRIVDAGYDEAVVRRVIGLVLRNEYKRRQAPPGVRVTPRAFGKDRRYPITSGYGRLLR</sequence>
<dbReference type="EC" id="6.3.5.1" evidence="7 8"/>
<accession>A0A1H7HCR5</accession>
<comment type="function">
    <text evidence="7">Catalyzes the ATP-dependent amidation of deamido-NAD to form NAD. Uses L-glutamine as a nitrogen source.</text>
</comment>
<dbReference type="CDD" id="cd00553">
    <property type="entry name" value="NAD_synthase"/>
    <property type="match status" value="1"/>
</dbReference>
<name>A0A1H7HCR5_9GAMM</name>
<feature type="active site" description="Proton acceptor; for glutaminase activity" evidence="7">
    <location>
        <position position="46"/>
    </location>
</feature>
<dbReference type="Proteomes" id="UP000199256">
    <property type="component" value="Unassembled WGS sequence"/>
</dbReference>